<dbReference type="GO" id="GO:0005829">
    <property type="term" value="C:cytosol"/>
    <property type="evidence" value="ECO:0007669"/>
    <property type="project" value="TreeGrafter"/>
</dbReference>
<dbReference type="EC" id="3.4.14.10" evidence="3"/>
<keyword evidence="6 8" id="KW-0378">Hydrolase</keyword>
<evidence type="ECO:0000256" key="2">
    <source>
        <dbReference type="ARBA" id="ARBA00011073"/>
    </source>
</evidence>
<comment type="catalytic activity">
    <reaction evidence="1">
        <text>Release of an N-terminal tripeptide from a polypeptide.</text>
        <dbReference type="EC" id="3.4.14.10"/>
    </reaction>
</comment>
<keyword evidence="15" id="KW-1185">Reference proteome</keyword>
<dbReference type="Pfam" id="PF21223">
    <property type="entry name" value="TPPII_Ig-like-1"/>
    <property type="match status" value="1"/>
</dbReference>
<evidence type="ECO:0000256" key="6">
    <source>
        <dbReference type="ARBA" id="ARBA00022801"/>
    </source>
</evidence>
<evidence type="ECO:0000256" key="5">
    <source>
        <dbReference type="ARBA" id="ARBA00022670"/>
    </source>
</evidence>
<feature type="domain" description="Tripeptidyl-peptidase II first Ig-like" evidence="12">
    <location>
        <begin position="598"/>
        <end position="702"/>
    </location>
</feature>
<dbReference type="Gene3D" id="3.40.50.200">
    <property type="entry name" value="Peptidase S8/S53 domain"/>
    <property type="match status" value="2"/>
</dbReference>
<proteinExistence type="inferred from homology"/>
<feature type="domain" description="Tripeptidyl-peptidase II galactose-binding" evidence="13">
    <location>
        <begin position="723"/>
        <end position="810"/>
    </location>
</feature>
<dbReference type="InterPro" id="IPR046940">
    <property type="entry name" value="TPPII_Ig-like_sf"/>
</dbReference>
<keyword evidence="7 8" id="KW-0720">Serine protease</keyword>
<keyword evidence="5 8" id="KW-0645">Protease</keyword>
<dbReference type="GO" id="GO:0008240">
    <property type="term" value="F:tripeptidyl-peptidase activity"/>
    <property type="evidence" value="ECO:0007669"/>
    <property type="project" value="UniProtKB-EC"/>
</dbReference>
<dbReference type="GO" id="GO:0004252">
    <property type="term" value="F:serine-type endopeptidase activity"/>
    <property type="evidence" value="ECO:0007669"/>
    <property type="project" value="UniProtKB-UniRule"/>
</dbReference>
<feature type="domain" description="Tripeptidyl peptidase II second Ig-like" evidence="11">
    <location>
        <begin position="852"/>
        <end position="1041"/>
    </location>
</feature>
<keyword evidence="4" id="KW-0031">Aminopeptidase</keyword>
<feature type="compositionally biased region" description="Acidic residues" evidence="9">
    <location>
        <begin position="1076"/>
        <end position="1085"/>
    </location>
</feature>
<dbReference type="STRING" id="1280837.A0A316V607"/>
<feature type="compositionally biased region" description="Basic and acidic residues" evidence="9">
    <location>
        <begin position="167"/>
        <end position="184"/>
    </location>
</feature>
<dbReference type="Gene3D" id="1.25.40.710">
    <property type="match status" value="1"/>
</dbReference>
<dbReference type="PRINTS" id="PR00723">
    <property type="entry name" value="SUBTILISIN"/>
</dbReference>
<organism evidence="14 15">
    <name type="scientific">Meira miltonrushii</name>
    <dbReference type="NCBI Taxonomy" id="1280837"/>
    <lineage>
        <taxon>Eukaryota</taxon>
        <taxon>Fungi</taxon>
        <taxon>Dikarya</taxon>
        <taxon>Basidiomycota</taxon>
        <taxon>Ustilaginomycotina</taxon>
        <taxon>Exobasidiomycetes</taxon>
        <taxon>Exobasidiales</taxon>
        <taxon>Brachybasidiaceae</taxon>
        <taxon>Meira</taxon>
    </lineage>
</organism>
<dbReference type="EMBL" id="KZ819607">
    <property type="protein sequence ID" value="PWN31633.1"/>
    <property type="molecule type" value="Genomic_DNA"/>
</dbReference>
<dbReference type="GO" id="GO:0004177">
    <property type="term" value="F:aminopeptidase activity"/>
    <property type="evidence" value="ECO:0007669"/>
    <property type="project" value="UniProtKB-KW"/>
</dbReference>
<dbReference type="Pfam" id="PF21316">
    <property type="entry name" value="TPPII_GBD"/>
    <property type="match status" value="1"/>
</dbReference>
<sequence length="1310" mass="143286">MPAMSANQNPGVPAFPTSGLLPKETTQALQFIKKYPEYDGRGVRVAILDTGVDVAAIGLDQKGKIVDAIDCTGSGDIQLVEVKPLDAKVDDATISLKSPLTGRTLLISTQNQNPTGQWWAGTQAAYKLWPNDLIARRKAERKKEFDVEHGKIFDSVQHKFYELEHQSKPAADATEKDKKVEETPKNGAITKQKEELKAQLAALKDLQQNYADNGPIIEVVVFHDGKHYRTIVGGAEGDVHDPTKGLPNAQLTPLKESTLDLRKNNAITDFRFKGQHGQFGEVDMLTYSTNVLTDDVDVEQAVTAPKGKPIALSLVVNSGSHATHVAGIVGAHRRDDEVQNGVAPGCEIVTLKIGDTRLGSMETQQALLRAAQALVVTKCDIANMSFGESGGFGVEDRGAFAELLRDHVIRRRDILFISSAGNNGPALTTVGMPGGTTSAILSIGAYVDAGAMQQAEYALVERNVPSSATTWSSRGPTTDGEKGVDIYAPGAAITCIPRYCLQATMMANGTSMSSPNACGSIALLLSGMKKEKIPITAARVYKAVRATAKDVNDDLGIPFIQVDKAWDYIVAHKDLPDQDAEFLIAVTGAGKPVGRRSTDKRGIYLRDAPQTNRVNQFTVTVKPTFRDFGEGEQAYNLQLPVSLVPTESWVQAPEFVFLGGNGRSFEVRVDTTKLEPGLHTANIRGYDSEKPGRHLFDVPVTVTKAIPSSGPSVQIHKVKLSKGKVDRHFITVPEGATWAELKLRSANHEVPGTSVRLWVHAVQLELQRRLPDVESASVMALHENETISKKFKVKGGQTMEVCLAQFFTNASAFDLDVDVEFHGITVSRLVGGRDELTIIGGEGIARLECRSDLRVETFKPSISFDRRRTFVRPASSFVRPLASARDLVPSGKRMHEMQATYNFELKEDRNTVTLSLPLSKHLYDSDVPMLSQLYDVNKKRVNFGDVYPKALDKLEKGSYTFKVQLLHVEPTVLESLRNMTLSVDQKLSKPVESVDMYEDHVEQFGPTKPTVKDASIKLLPGESKILVIDTNLESEKLPKEAAPGDLLLGTISFCAPNDKSPLRYLVPPPVRKPTEDEGEPAAEEDGPAKVIELLTGLAGKVPESEKKTFIDRLVKEHPQDLGVLVAKLESLKSDDKAEAASVIESSDAILQHKDVDPNAILVYIGSKKLPATEQSKETKAANKKLDKAKSALLLALNRKSRAILARDEGKVGDEFEGVFSQYRQFADTSDKEFANVYISWSMSNGQYGQALQAARKAIKEIGAGTSSTIKEKTKTQELERELFAKLGWRLWSAVADRKHVLDKADDYEGF</sequence>
<dbReference type="Gene3D" id="2.20.25.690">
    <property type="match status" value="1"/>
</dbReference>
<dbReference type="InterPro" id="IPR015500">
    <property type="entry name" value="Peptidase_S8_subtilisin-rel"/>
</dbReference>
<dbReference type="Proteomes" id="UP000245771">
    <property type="component" value="Unassembled WGS sequence"/>
</dbReference>
<evidence type="ECO:0000259" key="10">
    <source>
        <dbReference type="Pfam" id="PF00082"/>
    </source>
</evidence>
<evidence type="ECO:0000256" key="1">
    <source>
        <dbReference type="ARBA" id="ARBA00001910"/>
    </source>
</evidence>
<dbReference type="PANTHER" id="PTHR43806">
    <property type="entry name" value="PEPTIDASE S8"/>
    <property type="match status" value="1"/>
</dbReference>
<reference evidence="14 15" key="1">
    <citation type="journal article" date="2018" name="Mol. Biol. Evol.">
        <title>Broad Genomic Sampling Reveals a Smut Pathogenic Ancestry of the Fungal Clade Ustilaginomycotina.</title>
        <authorList>
            <person name="Kijpornyongpan T."/>
            <person name="Mondo S.J."/>
            <person name="Barry K."/>
            <person name="Sandor L."/>
            <person name="Lee J."/>
            <person name="Lipzen A."/>
            <person name="Pangilinan J."/>
            <person name="LaButti K."/>
            <person name="Hainaut M."/>
            <person name="Henrissat B."/>
            <person name="Grigoriev I.V."/>
            <person name="Spatafora J.W."/>
            <person name="Aime M.C."/>
        </authorList>
    </citation>
    <scope>NUCLEOTIDE SEQUENCE [LARGE SCALE GENOMIC DNA]</scope>
    <source>
        <strain evidence="14 15">MCA 3882</strain>
    </source>
</reference>
<evidence type="ECO:0000256" key="3">
    <source>
        <dbReference type="ARBA" id="ARBA00012462"/>
    </source>
</evidence>
<dbReference type="InterPro" id="IPR050131">
    <property type="entry name" value="Peptidase_S8_subtilisin-like"/>
</dbReference>
<dbReference type="InterPro" id="IPR000209">
    <property type="entry name" value="Peptidase_S8/S53_dom"/>
</dbReference>
<evidence type="ECO:0000256" key="7">
    <source>
        <dbReference type="ARBA" id="ARBA00022825"/>
    </source>
</evidence>
<feature type="domain" description="Peptidase S8/S53" evidence="10">
    <location>
        <begin position="40"/>
        <end position="553"/>
    </location>
</feature>
<dbReference type="PANTHER" id="PTHR43806:SF14">
    <property type="entry name" value="TRIPEPTIDYL-PEPTIDASE 2"/>
    <property type="match status" value="1"/>
</dbReference>
<evidence type="ECO:0000313" key="15">
    <source>
        <dbReference type="Proteomes" id="UP000245771"/>
    </source>
</evidence>
<dbReference type="PROSITE" id="PS51892">
    <property type="entry name" value="SUBTILASE"/>
    <property type="match status" value="1"/>
</dbReference>
<gene>
    <name evidence="14" type="ORF">FA14DRAFT_182424</name>
</gene>
<dbReference type="SUPFAM" id="SSF52743">
    <property type="entry name" value="Subtilisin-like"/>
    <property type="match status" value="1"/>
</dbReference>
<dbReference type="InterPro" id="IPR036852">
    <property type="entry name" value="Peptidase_S8/S53_dom_sf"/>
</dbReference>
<feature type="active site" description="Charge relay system" evidence="8">
    <location>
        <position position="49"/>
    </location>
</feature>
<feature type="active site" description="Charge relay system" evidence="8">
    <location>
        <position position="321"/>
    </location>
</feature>
<dbReference type="InterPro" id="IPR023828">
    <property type="entry name" value="Peptidase_S8_Ser-AS"/>
</dbReference>
<feature type="region of interest" description="Disordered" evidence="9">
    <location>
        <begin position="167"/>
        <end position="191"/>
    </location>
</feature>
<comment type="similarity">
    <text evidence="2 8">Belongs to the peptidase S8 family.</text>
</comment>
<dbReference type="Gene3D" id="2.60.40.3170">
    <property type="match status" value="1"/>
</dbReference>
<feature type="active site" description="Charge relay system" evidence="8">
    <location>
        <position position="511"/>
    </location>
</feature>
<dbReference type="Pfam" id="PF00082">
    <property type="entry name" value="Peptidase_S8"/>
    <property type="match status" value="1"/>
</dbReference>
<evidence type="ECO:0000313" key="14">
    <source>
        <dbReference type="EMBL" id="PWN31633.1"/>
    </source>
</evidence>
<dbReference type="OrthoDB" id="206201at2759"/>
<dbReference type="PROSITE" id="PS00138">
    <property type="entry name" value="SUBTILASE_SER"/>
    <property type="match status" value="1"/>
</dbReference>
<evidence type="ECO:0000256" key="8">
    <source>
        <dbReference type="PROSITE-ProRule" id="PRU01240"/>
    </source>
</evidence>
<evidence type="ECO:0000256" key="9">
    <source>
        <dbReference type="SAM" id="MobiDB-lite"/>
    </source>
</evidence>
<dbReference type="GeneID" id="37022988"/>
<evidence type="ECO:0000259" key="11">
    <source>
        <dbReference type="Pfam" id="PF12580"/>
    </source>
</evidence>
<dbReference type="InterPro" id="IPR048383">
    <property type="entry name" value="TPPII_Ig-like-1"/>
</dbReference>
<name>A0A316V607_9BASI</name>
<dbReference type="FunCoup" id="A0A316V607">
    <property type="interactions" value="735"/>
</dbReference>
<evidence type="ECO:0000256" key="4">
    <source>
        <dbReference type="ARBA" id="ARBA00022438"/>
    </source>
</evidence>
<evidence type="ECO:0000259" key="12">
    <source>
        <dbReference type="Pfam" id="PF21223"/>
    </source>
</evidence>
<dbReference type="InterPro" id="IPR046939">
    <property type="entry name" value="TPPII_C_sf"/>
</dbReference>
<feature type="region of interest" description="Disordered" evidence="9">
    <location>
        <begin position="1065"/>
        <end position="1086"/>
    </location>
</feature>
<dbReference type="InParanoid" id="A0A316V607"/>
<dbReference type="GO" id="GO:0006508">
    <property type="term" value="P:proteolysis"/>
    <property type="evidence" value="ECO:0007669"/>
    <property type="project" value="UniProtKB-KW"/>
</dbReference>
<dbReference type="InterPro" id="IPR022229">
    <property type="entry name" value="TPPII_Ig-like-2"/>
</dbReference>
<accession>A0A316V607</accession>
<dbReference type="InterPro" id="IPR048384">
    <property type="entry name" value="TPPII_GBD"/>
</dbReference>
<evidence type="ECO:0000259" key="13">
    <source>
        <dbReference type="Pfam" id="PF21316"/>
    </source>
</evidence>
<protein>
    <recommendedName>
        <fullName evidence="3">tripeptidyl-peptidase II</fullName>
        <ecNumber evidence="3">3.4.14.10</ecNumber>
    </recommendedName>
</protein>
<dbReference type="Pfam" id="PF12580">
    <property type="entry name" value="TPPII"/>
    <property type="match status" value="1"/>
</dbReference>
<dbReference type="RefSeq" id="XP_025351935.1">
    <property type="nucleotide sequence ID" value="XM_025501207.1"/>
</dbReference>